<feature type="compositionally biased region" description="Polar residues" evidence="2">
    <location>
        <begin position="202"/>
        <end position="221"/>
    </location>
</feature>
<evidence type="ECO:0000313" key="3">
    <source>
        <dbReference type="EMBL" id="TRX91582.1"/>
    </source>
</evidence>
<dbReference type="OrthoDB" id="5342758at2759"/>
<accession>A0A553HUE5</accession>
<feature type="region of interest" description="Disordered" evidence="2">
    <location>
        <begin position="579"/>
        <end position="601"/>
    </location>
</feature>
<keyword evidence="1" id="KW-0175">Coiled coil</keyword>
<dbReference type="STRING" id="2512241.A0A553HUE5"/>
<evidence type="ECO:0000256" key="1">
    <source>
        <dbReference type="SAM" id="Coils"/>
    </source>
</evidence>
<feature type="compositionally biased region" description="Low complexity" evidence="2">
    <location>
        <begin position="57"/>
        <end position="69"/>
    </location>
</feature>
<feature type="region of interest" description="Disordered" evidence="2">
    <location>
        <begin position="51"/>
        <end position="83"/>
    </location>
</feature>
<gene>
    <name evidence="3" type="ORF">FHL15_007587</name>
</gene>
<name>A0A553HUE5_9PEZI</name>
<dbReference type="Proteomes" id="UP000319160">
    <property type="component" value="Unassembled WGS sequence"/>
</dbReference>
<feature type="region of interest" description="Disordered" evidence="2">
    <location>
        <begin position="202"/>
        <end position="237"/>
    </location>
</feature>
<protein>
    <recommendedName>
        <fullName evidence="5">Autophagy-related protein 28</fullName>
    </recommendedName>
</protein>
<evidence type="ECO:0000313" key="4">
    <source>
        <dbReference type="Proteomes" id="UP000319160"/>
    </source>
</evidence>
<sequence>MSFTGNLFSKLRLGESGMASFISQYTSPPSRPVDEHDLAELSPRPEHALLATEIDDSNPSRSSSSTVRSGGKPVHLQSKGDAARMKASVAFQEPPWSPGRTGDAIHDYRAGKRAYKQREQNTKPPGISFTSEARDLHAENDGAQPSFFESMFLPRPAYTQRTPSTKVDQSFKLIERRERQMQQELQQLLDAQDYALEKHLANTTPDGESTPRSGTSVSDTANGHVVPVRQPKKRHLSKMEARLGISRCMSQLSDLKNEEEAYIATALGERKAALSRLRNLSTKRNSIVAEMKAIESDRDQPLKNDIRKMEHQHRTVCEDIQKLEERLRDLKRTKTKLETRIAEAKSTRDSELSGYRGALNECDKRIGDIMNYPEVSVLEVEGLMAQDADLRALVGQHISGFEFLSLRPERRTMPMAKDWWEGEVQVLELRKVAVDKERAALDEGTQLWQGMLGRLEEHDRHLKATFDAMSDYTSSSTAKQQQQQQQQSTKFDDLGEILKRQYAMCKEMTGELEELYEYTEAQGWKLLVTALGAEINYFHGLKAQLGDTLRFVGLAEEDDGVVTPPHGGGITTAARLSSRDNDLLGEDDVETTRPGGRDLEEEITGSVLRRWDGTDELLRRSISRTNTNPNDDLLDRREDSEDDNEVPPGLFSEEVPNETEDDDDHDDEHNTVPPEFLSMHSPSPKARRKGKEKMMMVAAAAEVEPEREPEGVLADGDEEGEEQRRPSSRASSANEVPPDLLAEKSS</sequence>
<feature type="coiled-coil region" evidence="1">
    <location>
        <begin position="306"/>
        <end position="347"/>
    </location>
</feature>
<evidence type="ECO:0008006" key="5">
    <source>
        <dbReference type="Google" id="ProtNLM"/>
    </source>
</evidence>
<feature type="region of interest" description="Disordered" evidence="2">
    <location>
        <begin position="622"/>
        <end position="746"/>
    </location>
</feature>
<keyword evidence="4" id="KW-1185">Reference proteome</keyword>
<reference evidence="4" key="1">
    <citation type="submission" date="2019-06" db="EMBL/GenBank/DDBJ databases">
        <title>Draft genome sequence of the griseofulvin-producing fungus Xylaria cubensis strain G536.</title>
        <authorList>
            <person name="Mead M.E."/>
            <person name="Raja H.A."/>
            <person name="Steenwyk J.L."/>
            <person name="Knowles S.L."/>
            <person name="Oberlies N.H."/>
            <person name="Rokas A."/>
        </authorList>
    </citation>
    <scope>NUCLEOTIDE SEQUENCE [LARGE SCALE GENOMIC DNA]</scope>
    <source>
        <strain evidence="4">G536</strain>
    </source>
</reference>
<dbReference type="EMBL" id="VFLP01000044">
    <property type="protein sequence ID" value="TRX91582.1"/>
    <property type="molecule type" value="Genomic_DNA"/>
</dbReference>
<feature type="compositionally biased region" description="Acidic residues" evidence="2">
    <location>
        <begin position="655"/>
        <end position="666"/>
    </location>
</feature>
<dbReference type="AlphaFoldDB" id="A0A553HUE5"/>
<proteinExistence type="predicted"/>
<comment type="caution">
    <text evidence="3">The sequence shown here is derived from an EMBL/GenBank/DDBJ whole genome shotgun (WGS) entry which is preliminary data.</text>
</comment>
<organism evidence="3 4">
    <name type="scientific">Xylaria flabelliformis</name>
    <dbReference type="NCBI Taxonomy" id="2512241"/>
    <lineage>
        <taxon>Eukaryota</taxon>
        <taxon>Fungi</taxon>
        <taxon>Dikarya</taxon>
        <taxon>Ascomycota</taxon>
        <taxon>Pezizomycotina</taxon>
        <taxon>Sordariomycetes</taxon>
        <taxon>Xylariomycetidae</taxon>
        <taxon>Xylariales</taxon>
        <taxon>Xylariaceae</taxon>
        <taxon>Xylaria</taxon>
    </lineage>
</organism>
<evidence type="ECO:0000256" key="2">
    <source>
        <dbReference type="SAM" id="MobiDB-lite"/>
    </source>
</evidence>